<evidence type="ECO:0000259" key="9">
    <source>
        <dbReference type="Pfam" id="PF01433"/>
    </source>
</evidence>
<sequence>ALFRPSKPMSTYLVAFVVGEYNVLTATTLGLSGSVPTSVVYPLTYEQTDAEWALRNAYKILPYYEGLFDVPYPLPKMDHAAIFDFAAGAMENWGLITYRSTDLMANEDDESEASLKNVVVVVAHELAHQWFGDIVTMEWWNDLWLNEGFASFVENLGVDYVQPQYQIWNDYVMMVSSALDLDVSRYTHPIQQP</sequence>
<comment type="similarity">
    <text evidence="2">Belongs to the peptidase M1 family.</text>
</comment>
<evidence type="ECO:0000256" key="2">
    <source>
        <dbReference type="ARBA" id="ARBA00010136"/>
    </source>
</evidence>
<evidence type="ECO:0000256" key="6">
    <source>
        <dbReference type="ARBA" id="ARBA00022801"/>
    </source>
</evidence>
<reference evidence="10 11" key="1">
    <citation type="journal article" date="2013" name="Curr. Biol.">
        <title>The Genome of the Foraminiferan Reticulomyxa filosa.</title>
        <authorList>
            <person name="Glockner G."/>
            <person name="Hulsmann N."/>
            <person name="Schleicher M."/>
            <person name="Noegel A.A."/>
            <person name="Eichinger L."/>
            <person name="Gallinger C."/>
            <person name="Pawlowski J."/>
            <person name="Sierra R."/>
            <person name="Euteneuer U."/>
            <person name="Pillet L."/>
            <person name="Moustafa A."/>
            <person name="Platzer M."/>
            <person name="Groth M."/>
            <person name="Szafranski K."/>
            <person name="Schliwa M."/>
        </authorList>
    </citation>
    <scope>NUCLEOTIDE SEQUENCE [LARGE SCALE GENOMIC DNA]</scope>
</reference>
<dbReference type="GO" id="GO:0070006">
    <property type="term" value="F:metalloaminopeptidase activity"/>
    <property type="evidence" value="ECO:0007669"/>
    <property type="project" value="TreeGrafter"/>
</dbReference>
<feature type="domain" description="Peptidase M1 membrane alanine aminopeptidase" evidence="9">
    <location>
        <begin position="52"/>
        <end position="192"/>
    </location>
</feature>
<evidence type="ECO:0000256" key="1">
    <source>
        <dbReference type="ARBA" id="ARBA00001947"/>
    </source>
</evidence>
<proteinExistence type="inferred from homology"/>
<dbReference type="Proteomes" id="UP000023152">
    <property type="component" value="Unassembled WGS sequence"/>
</dbReference>
<dbReference type="GO" id="GO:0042277">
    <property type="term" value="F:peptide binding"/>
    <property type="evidence" value="ECO:0007669"/>
    <property type="project" value="TreeGrafter"/>
</dbReference>
<evidence type="ECO:0000256" key="3">
    <source>
        <dbReference type="ARBA" id="ARBA00022438"/>
    </source>
</evidence>
<dbReference type="InterPro" id="IPR001930">
    <property type="entry name" value="Peptidase_M1"/>
</dbReference>
<dbReference type="Gene3D" id="1.10.390.10">
    <property type="entry name" value="Neutral Protease Domain 2"/>
    <property type="match status" value="1"/>
</dbReference>
<dbReference type="OMA" id="TTRIFFD"/>
<organism evidence="10 11">
    <name type="scientific">Reticulomyxa filosa</name>
    <dbReference type="NCBI Taxonomy" id="46433"/>
    <lineage>
        <taxon>Eukaryota</taxon>
        <taxon>Sar</taxon>
        <taxon>Rhizaria</taxon>
        <taxon>Retaria</taxon>
        <taxon>Foraminifera</taxon>
        <taxon>Monothalamids</taxon>
        <taxon>Reticulomyxidae</taxon>
        <taxon>Reticulomyxa</taxon>
    </lineage>
</organism>
<keyword evidence="3 10" id="KW-0031">Aminopeptidase</keyword>
<dbReference type="PANTHER" id="PTHR11533:SF174">
    <property type="entry name" value="PUROMYCIN-SENSITIVE AMINOPEPTIDASE-RELATED"/>
    <property type="match status" value="1"/>
</dbReference>
<protein>
    <submittedName>
        <fullName evidence="10">Aminopeptidase N</fullName>
    </submittedName>
</protein>
<dbReference type="GO" id="GO:0005737">
    <property type="term" value="C:cytoplasm"/>
    <property type="evidence" value="ECO:0007669"/>
    <property type="project" value="TreeGrafter"/>
</dbReference>
<dbReference type="GO" id="GO:0016020">
    <property type="term" value="C:membrane"/>
    <property type="evidence" value="ECO:0007669"/>
    <property type="project" value="TreeGrafter"/>
</dbReference>
<dbReference type="GO" id="GO:0005615">
    <property type="term" value="C:extracellular space"/>
    <property type="evidence" value="ECO:0007669"/>
    <property type="project" value="TreeGrafter"/>
</dbReference>
<comment type="cofactor">
    <cofactor evidence="1">
        <name>Zn(2+)</name>
        <dbReference type="ChEBI" id="CHEBI:29105"/>
    </cofactor>
</comment>
<feature type="non-terminal residue" evidence="10">
    <location>
        <position position="193"/>
    </location>
</feature>
<gene>
    <name evidence="10" type="ORF">RFI_09071</name>
</gene>
<comment type="caution">
    <text evidence="10">The sequence shown here is derived from an EMBL/GenBank/DDBJ whole genome shotgun (WGS) entry which is preliminary data.</text>
</comment>
<evidence type="ECO:0000313" key="10">
    <source>
        <dbReference type="EMBL" id="ETO28061.1"/>
    </source>
</evidence>
<evidence type="ECO:0000313" key="11">
    <source>
        <dbReference type="Proteomes" id="UP000023152"/>
    </source>
</evidence>
<dbReference type="InterPro" id="IPR014782">
    <property type="entry name" value="Peptidase_M1_dom"/>
</dbReference>
<dbReference type="Pfam" id="PF01433">
    <property type="entry name" value="Peptidase_M1"/>
    <property type="match status" value="1"/>
</dbReference>
<dbReference type="GO" id="GO:0006508">
    <property type="term" value="P:proteolysis"/>
    <property type="evidence" value="ECO:0007669"/>
    <property type="project" value="UniProtKB-KW"/>
</dbReference>
<keyword evidence="5" id="KW-0479">Metal-binding</keyword>
<evidence type="ECO:0000256" key="4">
    <source>
        <dbReference type="ARBA" id="ARBA00022670"/>
    </source>
</evidence>
<evidence type="ECO:0000256" key="8">
    <source>
        <dbReference type="ARBA" id="ARBA00023049"/>
    </source>
</evidence>
<keyword evidence="4" id="KW-0645">Protease</keyword>
<dbReference type="SUPFAM" id="SSF55486">
    <property type="entry name" value="Metalloproteases ('zincins'), catalytic domain"/>
    <property type="match status" value="1"/>
</dbReference>
<dbReference type="InterPro" id="IPR027268">
    <property type="entry name" value="Peptidase_M4/M1_CTD_sf"/>
</dbReference>
<keyword evidence="7" id="KW-0862">Zinc</keyword>
<dbReference type="EMBL" id="ASPP01006886">
    <property type="protein sequence ID" value="ETO28061.1"/>
    <property type="molecule type" value="Genomic_DNA"/>
</dbReference>
<dbReference type="InterPro" id="IPR050344">
    <property type="entry name" value="Peptidase_M1_aminopeptidases"/>
</dbReference>
<dbReference type="AlphaFoldDB" id="X6NPW4"/>
<dbReference type="PRINTS" id="PR00756">
    <property type="entry name" value="ALADIPTASE"/>
</dbReference>
<dbReference type="GO" id="GO:0008270">
    <property type="term" value="F:zinc ion binding"/>
    <property type="evidence" value="ECO:0007669"/>
    <property type="project" value="InterPro"/>
</dbReference>
<dbReference type="PANTHER" id="PTHR11533">
    <property type="entry name" value="PROTEASE M1 ZINC METALLOPROTEASE"/>
    <property type="match status" value="1"/>
</dbReference>
<name>X6NPW4_RETFI</name>
<dbReference type="GO" id="GO:0043171">
    <property type="term" value="P:peptide catabolic process"/>
    <property type="evidence" value="ECO:0007669"/>
    <property type="project" value="TreeGrafter"/>
</dbReference>
<evidence type="ECO:0000256" key="7">
    <source>
        <dbReference type="ARBA" id="ARBA00022833"/>
    </source>
</evidence>
<keyword evidence="6" id="KW-0378">Hydrolase</keyword>
<dbReference type="MEROPS" id="M01.A24"/>
<evidence type="ECO:0000256" key="5">
    <source>
        <dbReference type="ARBA" id="ARBA00022723"/>
    </source>
</evidence>
<feature type="non-terminal residue" evidence="10">
    <location>
        <position position="1"/>
    </location>
</feature>
<accession>X6NPW4</accession>
<dbReference type="OrthoDB" id="6749331at2759"/>
<keyword evidence="11" id="KW-1185">Reference proteome</keyword>
<keyword evidence="8" id="KW-0482">Metalloprotease</keyword>